<gene>
    <name evidence="2" type="primary">ptsN</name>
    <name evidence="2" type="ORF">ACFMB1_12100</name>
</gene>
<dbReference type="NCBIfam" id="TIGR01419">
    <property type="entry name" value="nitro_reg_IIA"/>
    <property type="match status" value="1"/>
</dbReference>
<dbReference type="PROSITE" id="PS51094">
    <property type="entry name" value="PTS_EIIA_TYPE_2"/>
    <property type="match status" value="1"/>
</dbReference>
<dbReference type="InterPro" id="IPR006320">
    <property type="entry name" value="PTS_Nitro_regul"/>
</dbReference>
<name>A0ABW1KW36_9PROT</name>
<dbReference type="Gene3D" id="3.40.930.10">
    <property type="entry name" value="Mannitol-specific EII, Chain A"/>
    <property type="match status" value="1"/>
</dbReference>
<dbReference type="CDD" id="cd00211">
    <property type="entry name" value="PTS_IIA_fru"/>
    <property type="match status" value="1"/>
</dbReference>
<dbReference type="InterPro" id="IPR051541">
    <property type="entry name" value="PTS_SugarTrans_NitroReg"/>
</dbReference>
<dbReference type="EMBL" id="JBHPON010000002">
    <property type="protein sequence ID" value="MFC6036290.1"/>
    <property type="molecule type" value="Genomic_DNA"/>
</dbReference>
<dbReference type="SUPFAM" id="SSF55804">
    <property type="entry name" value="Phoshotransferase/anion transport protein"/>
    <property type="match status" value="1"/>
</dbReference>
<dbReference type="PROSITE" id="PS00372">
    <property type="entry name" value="PTS_EIIA_TYPE_2_HIS"/>
    <property type="match status" value="1"/>
</dbReference>
<evidence type="ECO:0000313" key="2">
    <source>
        <dbReference type="EMBL" id="MFC6036290.1"/>
    </source>
</evidence>
<dbReference type="PANTHER" id="PTHR47738">
    <property type="entry name" value="PTS SYSTEM FRUCTOSE-LIKE EIIA COMPONENT-RELATED"/>
    <property type="match status" value="1"/>
</dbReference>
<dbReference type="InterPro" id="IPR016152">
    <property type="entry name" value="PTrfase/Anion_transptr"/>
</dbReference>
<keyword evidence="3" id="KW-1185">Reference proteome</keyword>
<proteinExistence type="predicted"/>
<accession>A0ABW1KW36</accession>
<evidence type="ECO:0000259" key="1">
    <source>
        <dbReference type="PROSITE" id="PS51094"/>
    </source>
</evidence>
<dbReference type="InterPro" id="IPR002178">
    <property type="entry name" value="PTS_EIIA_type-2_dom"/>
</dbReference>
<dbReference type="Pfam" id="PF00359">
    <property type="entry name" value="PTS_EIIA_2"/>
    <property type="match status" value="1"/>
</dbReference>
<dbReference type="PANTHER" id="PTHR47738:SF1">
    <property type="entry name" value="NITROGEN REGULATORY PROTEIN"/>
    <property type="match status" value="1"/>
</dbReference>
<dbReference type="Proteomes" id="UP001596116">
    <property type="component" value="Unassembled WGS sequence"/>
</dbReference>
<sequence>MGLEDLLSPQGVIHNLRASCKREALQALADKASGLIDRPAADIMSTLLEREQLGSTGVGDGVALPHGKIEGLGKIVGVLARLEAPVSFDALDDQPVDLVFMLLAPANATAAHLKALAKVSRLLRDEDAREALRGADSAEALFAIATADQKHHAA</sequence>
<dbReference type="RefSeq" id="WP_379882912.1">
    <property type="nucleotide sequence ID" value="NZ_JBHPON010000002.1"/>
</dbReference>
<evidence type="ECO:0000313" key="3">
    <source>
        <dbReference type="Proteomes" id="UP001596116"/>
    </source>
</evidence>
<protein>
    <submittedName>
        <fullName evidence="2">PTS IIA-like nitrogen regulatory protein PtsN</fullName>
    </submittedName>
</protein>
<comment type="caution">
    <text evidence="2">The sequence shown here is derived from an EMBL/GenBank/DDBJ whole genome shotgun (WGS) entry which is preliminary data.</text>
</comment>
<feature type="domain" description="PTS EIIA type-2" evidence="1">
    <location>
        <begin position="5"/>
        <end position="148"/>
    </location>
</feature>
<reference evidence="2 3" key="1">
    <citation type="submission" date="2024-09" db="EMBL/GenBank/DDBJ databases">
        <authorList>
            <person name="Zhang Z.-H."/>
        </authorList>
    </citation>
    <scope>NUCLEOTIDE SEQUENCE [LARGE SCALE GENOMIC DNA]</scope>
    <source>
        <strain evidence="2 3">HHTR114</strain>
    </source>
</reference>
<organism evidence="2 3">
    <name type="scientific">Hyphococcus aureus</name>
    <dbReference type="NCBI Taxonomy" id="2666033"/>
    <lineage>
        <taxon>Bacteria</taxon>
        <taxon>Pseudomonadati</taxon>
        <taxon>Pseudomonadota</taxon>
        <taxon>Alphaproteobacteria</taxon>
        <taxon>Parvularculales</taxon>
        <taxon>Parvularculaceae</taxon>
        <taxon>Hyphococcus</taxon>
    </lineage>
</organism>